<evidence type="ECO:0000313" key="2">
    <source>
        <dbReference type="EMBL" id="GIX78846.1"/>
    </source>
</evidence>
<feature type="signal peptide" evidence="1">
    <location>
        <begin position="1"/>
        <end position="27"/>
    </location>
</feature>
<accession>A0AAV4N448</accession>
<sequence length="143" mass="15992">MHLPACRMKRKIPALFCNLWLLFKNSCSPPFNLESGPAITGSLQVRVRETKHGNEFQSGKAQIADSDSVRAVVDNVVRSSTYSKNKVDVQKWLPSFRAQTNDITLSCLSSSARNKLSKIPEHVWVFHLLSGDSSAYLVWISIS</sequence>
<keyword evidence="1" id="KW-0732">Signal</keyword>
<protein>
    <submittedName>
        <fullName evidence="2">Uncharacterized protein</fullName>
    </submittedName>
</protein>
<dbReference type="Proteomes" id="UP001054945">
    <property type="component" value="Unassembled WGS sequence"/>
</dbReference>
<dbReference type="EMBL" id="BPLR01020443">
    <property type="protein sequence ID" value="GIX78846.1"/>
    <property type="molecule type" value="Genomic_DNA"/>
</dbReference>
<evidence type="ECO:0000313" key="3">
    <source>
        <dbReference type="Proteomes" id="UP001054945"/>
    </source>
</evidence>
<evidence type="ECO:0000256" key="1">
    <source>
        <dbReference type="SAM" id="SignalP"/>
    </source>
</evidence>
<keyword evidence="3" id="KW-1185">Reference proteome</keyword>
<comment type="caution">
    <text evidence="2">The sequence shown here is derived from an EMBL/GenBank/DDBJ whole genome shotgun (WGS) entry which is preliminary data.</text>
</comment>
<name>A0AAV4N448_CAEEX</name>
<feature type="chain" id="PRO_5043820040" evidence="1">
    <location>
        <begin position="28"/>
        <end position="143"/>
    </location>
</feature>
<dbReference type="AlphaFoldDB" id="A0AAV4N448"/>
<organism evidence="2 3">
    <name type="scientific">Caerostris extrusa</name>
    <name type="common">Bark spider</name>
    <name type="synonym">Caerostris bankana</name>
    <dbReference type="NCBI Taxonomy" id="172846"/>
    <lineage>
        <taxon>Eukaryota</taxon>
        <taxon>Metazoa</taxon>
        <taxon>Ecdysozoa</taxon>
        <taxon>Arthropoda</taxon>
        <taxon>Chelicerata</taxon>
        <taxon>Arachnida</taxon>
        <taxon>Araneae</taxon>
        <taxon>Araneomorphae</taxon>
        <taxon>Entelegynae</taxon>
        <taxon>Araneoidea</taxon>
        <taxon>Araneidae</taxon>
        <taxon>Caerostris</taxon>
    </lineage>
</organism>
<gene>
    <name evidence="2" type="ORF">CEXT_486231</name>
</gene>
<proteinExistence type="predicted"/>
<reference evidence="2 3" key="1">
    <citation type="submission" date="2021-06" db="EMBL/GenBank/DDBJ databases">
        <title>Caerostris extrusa draft genome.</title>
        <authorList>
            <person name="Kono N."/>
            <person name="Arakawa K."/>
        </authorList>
    </citation>
    <scope>NUCLEOTIDE SEQUENCE [LARGE SCALE GENOMIC DNA]</scope>
</reference>